<dbReference type="Proteomes" id="UP000611629">
    <property type="component" value="Unassembled WGS sequence"/>
</dbReference>
<feature type="domain" description="HTH tetR-type" evidence="5">
    <location>
        <begin position="11"/>
        <end position="71"/>
    </location>
</feature>
<dbReference type="EMBL" id="JACBNQ010000020">
    <property type="protein sequence ID" value="NYB75314.1"/>
    <property type="molecule type" value="Genomic_DNA"/>
</dbReference>
<proteinExistence type="predicted"/>
<dbReference type="InterPro" id="IPR023772">
    <property type="entry name" value="DNA-bd_HTH_TetR-type_CS"/>
</dbReference>
<dbReference type="Pfam" id="PF00440">
    <property type="entry name" value="TetR_N"/>
    <property type="match status" value="1"/>
</dbReference>
<evidence type="ECO:0000256" key="2">
    <source>
        <dbReference type="ARBA" id="ARBA00023125"/>
    </source>
</evidence>
<dbReference type="AlphaFoldDB" id="A0A974BL20"/>
<evidence type="ECO:0000313" key="7">
    <source>
        <dbReference type="Proteomes" id="UP000611629"/>
    </source>
</evidence>
<dbReference type="PROSITE" id="PS50977">
    <property type="entry name" value="HTH_TETR_2"/>
    <property type="match status" value="1"/>
</dbReference>
<keyword evidence="2 4" id="KW-0238">DNA-binding</keyword>
<comment type="caution">
    <text evidence="6">The sequence shown here is derived from an EMBL/GenBank/DDBJ whole genome shotgun (WGS) entry which is preliminary data.</text>
</comment>
<name>A0A974BL20_SEDHY</name>
<dbReference type="InterPro" id="IPR001647">
    <property type="entry name" value="HTH_TetR"/>
</dbReference>
<keyword evidence="3" id="KW-0804">Transcription</keyword>
<dbReference type="PROSITE" id="PS01081">
    <property type="entry name" value="HTH_TETR_1"/>
    <property type="match status" value="1"/>
</dbReference>
<dbReference type="GO" id="GO:0003700">
    <property type="term" value="F:DNA-binding transcription factor activity"/>
    <property type="evidence" value="ECO:0007669"/>
    <property type="project" value="TreeGrafter"/>
</dbReference>
<evidence type="ECO:0000259" key="5">
    <source>
        <dbReference type="PROSITE" id="PS50977"/>
    </source>
</evidence>
<gene>
    <name evidence="6" type="ORF">HZF24_14295</name>
</gene>
<protein>
    <submittedName>
        <fullName evidence="6">TetR/AcrR family transcriptional regulator</fullName>
    </submittedName>
</protein>
<dbReference type="InterPro" id="IPR036271">
    <property type="entry name" value="Tet_transcr_reg_TetR-rel_C_sf"/>
</dbReference>
<accession>A0A974BL20</accession>
<evidence type="ECO:0000256" key="3">
    <source>
        <dbReference type="ARBA" id="ARBA00023163"/>
    </source>
</evidence>
<evidence type="ECO:0000313" key="6">
    <source>
        <dbReference type="EMBL" id="NYB75314.1"/>
    </source>
</evidence>
<sequence>MPKKTFHRLDEDKKEKILRSAIDEFHQKGFERATVDAIAANAGVAKGSIYQYFSDKKELLLYSATWALEYFMNEIDKREALCDMDVFEYFLSAQRGNRVDLLKREPLLVAFTSDVMFGKFGELTKNLSDEIWKTSESYMLSLIRNGKKKGTVRSDIDDETLLLFFQGVVDRMEMHMFKGIQDQNFEMSKEAYDESIKMLNNMVSLLKEGMGC</sequence>
<organism evidence="6 7">
    <name type="scientific">Sedimentibacter hydroxybenzoicus DSM 7310</name>
    <dbReference type="NCBI Taxonomy" id="1123245"/>
    <lineage>
        <taxon>Bacteria</taxon>
        <taxon>Bacillati</taxon>
        <taxon>Bacillota</taxon>
        <taxon>Tissierellia</taxon>
        <taxon>Sedimentibacter</taxon>
    </lineage>
</organism>
<dbReference type="RefSeq" id="WP_179239021.1">
    <property type="nucleotide sequence ID" value="NZ_JACBNQ010000020.1"/>
</dbReference>
<dbReference type="PANTHER" id="PTHR30055">
    <property type="entry name" value="HTH-TYPE TRANSCRIPTIONAL REGULATOR RUTR"/>
    <property type="match status" value="1"/>
</dbReference>
<evidence type="ECO:0000256" key="1">
    <source>
        <dbReference type="ARBA" id="ARBA00023015"/>
    </source>
</evidence>
<dbReference type="GO" id="GO:0045892">
    <property type="term" value="P:negative regulation of DNA-templated transcription"/>
    <property type="evidence" value="ECO:0007669"/>
    <property type="project" value="UniProtKB-ARBA"/>
</dbReference>
<dbReference type="InterPro" id="IPR009057">
    <property type="entry name" value="Homeodomain-like_sf"/>
</dbReference>
<dbReference type="FunFam" id="1.10.10.60:FF:000141">
    <property type="entry name" value="TetR family transcriptional regulator"/>
    <property type="match status" value="1"/>
</dbReference>
<dbReference type="SUPFAM" id="SSF48498">
    <property type="entry name" value="Tetracyclin repressor-like, C-terminal domain"/>
    <property type="match status" value="1"/>
</dbReference>
<evidence type="ECO:0000256" key="4">
    <source>
        <dbReference type="PROSITE-ProRule" id="PRU00335"/>
    </source>
</evidence>
<keyword evidence="7" id="KW-1185">Reference proteome</keyword>
<feature type="DNA-binding region" description="H-T-H motif" evidence="4">
    <location>
        <begin position="34"/>
        <end position="53"/>
    </location>
</feature>
<dbReference type="SUPFAM" id="SSF46689">
    <property type="entry name" value="Homeodomain-like"/>
    <property type="match status" value="1"/>
</dbReference>
<dbReference type="GO" id="GO:0000976">
    <property type="term" value="F:transcription cis-regulatory region binding"/>
    <property type="evidence" value="ECO:0007669"/>
    <property type="project" value="TreeGrafter"/>
</dbReference>
<dbReference type="InterPro" id="IPR050109">
    <property type="entry name" value="HTH-type_TetR-like_transc_reg"/>
</dbReference>
<dbReference type="Gene3D" id="1.10.357.10">
    <property type="entry name" value="Tetracycline Repressor, domain 2"/>
    <property type="match status" value="1"/>
</dbReference>
<dbReference type="PANTHER" id="PTHR30055:SF234">
    <property type="entry name" value="HTH-TYPE TRANSCRIPTIONAL REGULATOR BETI"/>
    <property type="match status" value="1"/>
</dbReference>
<keyword evidence="1" id="KW-0805">Transcription regulation</keyword>
<reference evidence="6" key="1">
    <citation type="submission" date="2020-07" db="EMBL/GenBank/DDBJ databases">
        <title>Genomic analysis of a strain of Sedimentibacter Hydroxybenzoicus DSM7310.</title>
        <authorList>
            <person name="Ma S."/>
        </authorList>
    </citation>
    <scope>NUCLEOTIDE SEQUENCE</scope>
    <source>
        <strain evidence="6">DSM 7310</strain>
    </source>
</reference>
<dbReference type="PRINTS" id="PR00455">
    <property type="entry name" value="HTHTETR"/>
</dbReference>